<dbReference type="AlphaFoldDB" id="A0A0N5CZ99"/>
<sequence length="160" mass="18618">MQTIIRQKKIIEKLERQLKNCTHSKSDASSLSVRIDEQRAKFERRDGFSYNFVILDWKRNDQGKAQQHLNLALKQSASNVYVYDHGSLSGTFFSFGDRIIDIDGITFARAIDIRDRIIWSHHNKDYFTSIIERPITEQAMNIMSSFLNPSNSCFTVLLRV</sequence>
<evidence type="ECO:0000313" key="1">
    <source>
        <dbReference type="EMBL" id="VDN03083.1"/>
    </source>
</evidence>
<evidence type="ECO:0000313" key="3">
    <source>
        <dbReference type="WBParaSite" id="TCLT_0000580701-mRNA-1"/>
    </source>
</evidence>
<gene>
    <name evidence="1" type="ORF">TCLT_LOCUS5796</name>
</gene>
<organism evidence="3">
    <name type="scientific">Thelazia callipaeda</name>
    <name type="common">Oriental eyeworm</name>
    <name type="synonym">Parasitic nematode</name>
    <dbReference type="NCBI Taxonomy" id="103827"/>
    <lineage>
        <taxon>Eukaryota</taxon>
        <taxon>Metazoa</taxon>
        <taxon>Ecdysozoa</taxon>
        <taxon>Nematoda</taxon>
        <taxon>Chromadorea</taxon>
        <taxon>Rhabditida</taxon>
        <taxon>Spirurina</taxon>
        <taxon>Spiruromorpha</taxon>
        <taxon>Thelazioidea</taxon>
        <taxon>Thelaziidae</taxon>
        <taxon>Thelazia</taxon>
    </lineage>
</organism>
<dbReference type="EMBL" id="UYYF01004364">
    <property type="protein sequence ID" value="VDN03083.1"/>
    <property type="molecule type" value="Genomic_DNA"/>
</dbReference>
<evidence type="ECO:0000313" key="2">
    <source>
        <dbReference type="Proteomes" id="UP000276776"/>
    </source>
</evidence>
<dbReference type="WBParaSite" id="TCLT_0000580701-mRNA-1">
    <property type="protein sequence ID" value="TCLT_0000580701-mRNA-1"/>
    <property type="gene ID" value="TCLT_0000580701"/>
</dbReference>
<dbReference type="STRING" id="103827.A0A0N5CZ99"/>
<keyword evidence="2" id="KW-1185">Reference proteome</keyword>
<dbReference type="Proteomes" id="UP000276776">
    <property type="component" value="Unassembled WGS sequence"/>
</dbReference>
<protein>
    <submittedName>
        <fullName evidence="3">Lipoprotein</fullName>
    </submittedName>
</protein>
<dbReference type="OrthoDB" id="5853956at2759"/>
<reference evidence="1 2" key="2">
    <citation type="submission" date="2018-11" db="EMBL/GenBank/DDBJ databases">
        <authorList>
            <consortium name="Pathogen Informatics"/>
        </authorList>
    </citation>
    <scope>NUCLEOTIDE SEQUENCE [LARGE SCALE GENOMIC DNA]</scope>
</reference>
<reference evidence="3" key="1">
    <citation type="submission" date="2017-02" db="UniProtKB">
        <authorList>
            <consortium name="WormBaseParasite"/>
        </authorList>
    </citation>
    <scope>IDENTIFICATION</scope>
</reference>
<accession>A0A0N5CZ99</accession>
<name>A0A0N5CZ99_THECL</name>
<proteinExistence type="predicted"/>